<name>A0A1H2KU79_9ACTN</name>
<evidence type="ECO:0000313" key="5">
    <source>
        <dbReference type="Proteomes" id="UP000183180"/>
    </source>
</evidence>
<dbReference type="PANTHER" id="PTHR23308">
    <property type="entry name" value="NUCLEAR INHIBITOR OF PROTEIN PHOSPHATASE-1"/>
    <property type="match status" value="1"/>
</dbReference>
<evidence type="ECO:0000313" key="4">
    <source>
        <dbReference type="EMBL" id="SDU72203.1"/>
    </source>
</evidence>
<dbReference type="EMBL" id="FNLM01000034">
    <property type="protein sequence ID" value="SDU72203.1"/>
    <property type="molecule type" value="Genomic_DNA"/>
</dbReference>
<feature type="domain" description="FHA" evidence="3">
    <location>
        <begin position="390"/>
        <end position="439"/>
    </location>
</feature>
<proteinExistence type="predicted"/>
<dbReference type="SUPFAM" id="SSF49879">
    <property type="entry name" value="SMAD/FHA domain"/>
    <property type="match status" value="1"/>
</dbReference>
<sequence>MGILQRIERKLEGAVDDGFARVFGGQVAPQEIENGLAREAEESLENLGDGTVLAANSYTLLLSPTDHEHIAAEYELNRKTFSKHLEHFIKDNGWQTYGTVVVEFDQSPSLHTGIFRARGTVNPDARPRPVPSRSEQPHGAPPKAPHPPAGPPAPIPRQASQAFQADALDQGAPKMTQNPGYDQRRGADPAYDKQAYEQQGYDQYGQGAGQQGYGQQGYDQYGQQPGYEQGGYEQGYDQQAYGQQPAGYEQQGYGQQGYDQGYGQQPGYEQQAYGQQPGYGQGYEQQAYGQQPAGYEQQGYGQQPGYEQQGYGQQGYGQQPGYEQGYGQQGYDQGYAQQGYGQQPAAYDYQGGYDQGYGAGRPAAGYAPTAITLLLEDGSNRTFQLHEGSNVIGRGQDAQFRLPDTGVSRRHVEIRWDGTTAMLTDLNSTNGTTVNDLQVNTWELADGDRIRVGHSDITVRFQ</sequence>
<evidence type="ECO:0000256" key="1">
    <source>
        <dbReference type="ARBA" id="ARBA00022553"/>
    </source>
</evidence>
<dbReference type="SMART" id="SM00240">
    <property type="entry name" value="FHA"/>
    <property type="match status" value="1"/>
</dbReference>
<dbReference type="OrthoDB" id="151099at2"/>
<protein>
    <submittedName>
        <fullName evidence="4">FHA domain-containing protein</fullName>
    </submittedName>
</protein>
<evidence type="ECO:0000256" key="2">
    <source>
        <dbReference type="SAM" id="MobiDB-lite"/>
    </source>
</evidence>
<dbReference type="CDD" id="cd22668">
    <property type="entry name" value="FHA_FhaA-like"/>
    <property type="match status" value="1"/>
</dbReference>
<reference evidence="4 5" key="1">
    <citation type="submission" date="2016-10" db="EMBL/GenBank/DDBJ databases">
        <authorList>
            <person name="de Groot N.N."/>
        </authorList>
    </citation>
    <scope>NUCLEOTIDE SEQUENCE [LARGE SCALE GENOMIC DNA]</scope>
    <source>
        <strain evidence="4 5">DSM 44215</strain>
    </source>
</reference>
<dbReference type="Pfam" id="PF00498">
    <property type="entry name" value="FHA"/>
    <property type="match status" value="1"/>
</dbReference>
<feature type="region of interest" description="Disordered" evidence="2">
    <location>
        <begin position="245"/>
        <end position="336"/>
    </location>
</feature>
<dbReference type="InterPro" id="IPR022128">
    <property type="entry name" value="FhaA_N"/>
</dbReference>
<feature type="region of interest" description="Disordered" evidence="2">
    <location>
        <begin position="203"/>
        <end position="233"/>
    </location>
</feature>
<dbReference type="AlphaFoldDB" id="A0A1H2KU79"/>
<dbReference type="RefSeq" id="WP_074852285.1">
    <property type="nucleotide sequence ID" value="NZ_FNLM01000034.1"/>
</dbReference>
<dbReference type="PROSITE" id="PS50006">
    <property type="entry name" value="FHA_DOMAIN"/>
    <property type="match status" value="1"/>
</dbReference>
<feature type="compositionally biased region" description="Gly residues" evidence="2">
    <location>
        <begin position="206"/>
        <end position="215"/>
    </location>
</feature>
<accession>A0A1H2KU79</accession>
<keyword evidence="1" id="KW-0597">Phosphoprotein</keyword>
<dbReference type="InterPro" id="IPR042287">
    <property type="entry name" value="FhaA_N_sf"/>
</dbReference>
<evidence type="ECO:0000259" key="3">
    <source>
        <dbReference type="PROSITE" id="PS50006"/>
    </source>
</evidence>
<dbReference type="STRING" id="158898.SAMN04488548_1343730"/>
<organism evidence="4 5">
    <name type="scientific">Gordonia westfalica</name>
    <dbReference type="NCBI Taxonomy" id="158898"/>
    <lineage>
        <taxon>Bacteria</taxon>
        <taxon>Bacillati</taxon>
        <taxon>Actinomycetota</taxon>
        <taxon>Actinomycetes</taxon>
        <taxon>Mycobacteriales</taxon>
        <taxon>Gordoniaceae</taxon>
        <taxon>Gordonia</taxon>
    </lineage>
</organism>
<feature type="compositionally biased region" description="Pro residues" evidence="2">
    <location>
        <begin position="139"/>
        <end position="155"/>
    </location>
</feature>
<dbReference type="InterPro" id="IPR050923">
    <property type="entry name" value="Cell_Proc_Reg/RNA_Proc"/>
</dbReference>
<feature type="region of interest" description="Disordered" evidence="2">
    <location>
        <begin position="115"/>
        <end position="157"/>
    </location>
</feature>
<feature type="compositionally biased region" description="Low complexity" evidence="2">
    <location>
        <begin position="216"/>
        <end position="227"/>
    </location>
</feature>
<dbReference type="Pfam" id="PF12401">
    <property type="entry name" value="FhaA_N"/>
    <property type="match status" value="1"/>
</dbReference>
<dbReference type="Gene3D" id="3.30.2320.60">
    <property type="entry name" value="FhaA, phosphopeptide-binding domain (DUF3662)"/>
    <property type="match status" value="1"/>
</dbReference>
<dbReference type="Gene3D" id="2.60.200.20">
    <property type="match status" value="1"/>
</dbReference>
<gene>
    <name evidence="4" type="ORF">SAMN04488548_1343730</name>
</gene>
<dbReference type="Proteomes" id="UP000183180">
    <property type="component" value="Unassembled WGS sequence"/>
</dbReference>
<dbReference type="InterPro" id="IPR008984">
    <property type="entry name" value="SMAD_FHA_dom_sf"/>
</dbReference>
<dbReference type="InterPro" id="IPR000253">
    <property type="entry name" value="FHA_dom"/>
</dbReference>